<dbReference type="PROSITE" id="PS51649">
    <property type="entry name" value="NPH3"/>
    <property type="match status" value="1"/>
</dbReference>
<evidence type="ECO:0000256" key="1">
    <source>
        <dbReference type="ARBA" id="ARBA00022786"/>
    </source>
</evidence>
<dbReference type="EMBL" id="BT053915">
    <property type="protein sequence ID" value="ACL52522.1"/>
    <property type="molecule type" value="mRNA"/>
</dbReference>
<dbReference type="UniPathway" id="UPA00143"/>
<protein>
    <recommendedName>
        <fullName evidence="4">NPH3 domain-containing protein</fullName>
    </recommendedName>
</protein>
<evidence type="ECO:0000256" key="2">
    <source>
        <dbReference type="PROSITE-ProRule" id="PRU00982"/>
    </source>
</evidence>
<dbReference type="InterPro" id="IPR027356">
    <property type="entry name" value="NPH3_dom"/>
</dbReference>
<dbReference type="ExpressionAtlas" id="B7ZX73">
    <property type="expression patterns" value="baseline and differential"/>
</dbReference>
<dbReference type="InterPro" id="IPR043454">
    <property type="entry name" value="NPH3/RPT2-like"/>
</dbReference>
<organism evidence="5">
    <name type="scientific">Zea mays</name>
    <name type="common">Maize</name>
    <dbReference type="NCBI Taxonomy" id="4577"/>
    <lineage>
        <taxon>Eukaryota</taxon>
        <taxon>Viridiplantae</taxon>
        <taxon>Streptophyta</taxon>
        <taxon>Embryophyta</taxon>
        <taxon>Tracheophyta</taxon>
        <taxon>Spermatophyta</taxon>
        <taxon>Magnoliopsida</taxon>
        <taxon>Liliopsida</taxon>
        <taxon>Poales</taxon>
        <taxon>Poaceae</taxon>
        <taxon>PACMAD clade</taxon>
        <taxon>Panicoideae</taxon>
        <taxon>Andropogonodae</taxon>
        <taxon>Andropogoneae</taxon>
        <taxon>Tripsacinae</taxon>
        <taxon>Zea</taxon>
    </lineage>
</organism>
<sequence>MDRTVLQLHKASVSDLLIPSRPPAQTVYDVQLVQTLIGRYMSHAGVSQGGIFLNDLDQEMFETNVDGESLLALCKLVDRYLAEVASDPNLSVSSFVDLATSMPETARPTHDGLYTAIDVYLKLHPGLPKMEKRKISNLMDVRKLSKGACIHAAQNDRLPLRVVVQVLFFEQLRAAGAAAAAGTPSASVANQSSRMSLSSRSRRIFDRLWVGGAKLPGEAAAAGKGSSDTSGSSQSPRSSAKPPESKSSSSSSRNRRYSVS</sequence>
<comment type="similarity">
    <text evidence="2">Belongs to the NPH3 family.</text>
</comment>
<evidence type="ECO:0000313" key="5">
    <source>
        <dbReference type="EMBL" id="ACL52522.1"/>
    </source>
</evidence>
<keyword evidence="1" id="KW-0833">Ubl conjugation pathway</keyword>
<dbReference type="Pfam" id="PF03000">
    <property type="entry name" value="NPH3"/>
    <property type="match status" value="1"/>
</dbReference>
<proteinExistence type="evidence at transcript level"/>
<reference evidence="5" key="1">
    <citation type="journal article" date="2009" name="PLoS Genet.">
        <title>Sequencing, mapping, and analysis of 27,455 maize full-length cDNAs.</title>
        <authorList>
            <person name="Soderlund C."/>
            <person name="Descour A."/>
            <person name="Kudrna D."/>
            <person name="Bomhoff M."/>
            <person name="Boyd L."/>
            <person name="Currie J."/>
            <person name="Angelova A."/>
            <person name="Collura K."/>
            <person name="Wissotski M."/>
            <person name="Ashley E."/>
            <person name="Morrow D."/>
            <person name="Fernandes J."/>
            <person name="Walbot V."/>
            <person name="Yu Y."/>
        </authorList>
    </citation>
    <scope>NUCLEOTIDE SEQUENCE</scope>
    <source>
        <strain evidence="5">B73</strain>
    </source>
</reference>
<dbReference type="GO" id="GO:0016567">
    <property type="term" value="P:protein ubiquitination"/>
    <property type="evidence" value="ECO:0007669"/>
    <property type="project" value="UniProtKB-UniPathway"/>
</dbReference>
<feature type="domain" description="NPH3" evidence="4">
    <location>
        <begin position="1"/>
        <end position="173"/>
    </location>
</feature>
<accession>B7ZX73</accession>
<feature type="compositionally biased region" description="Low complexity" evidence="3">
    <location>
        <begin position="219"/>
        <end position="252"/>
    </location>
</feature>
<name>B7ZX73_MAIZE</name>
<dbReference type="AlphaFoldDB" id="B7ZX73"/>
<dbReference type="PANTHER" id="PTHR32370">
    <property type="entry name" value="OS12G0117600 PROTEIN"/>
    <property type="match status" value="1"/>
</dbReference>
<evidence type="ECO:0000259" key="4">
    <source>
        <dbReference type="PROSITE" id="PS51649"/>
    </source>
</evidence>
<evidence type="ECO:0000256" key="3">
    <source>
        <dbReference type="SAM" id="MobiDB-lite"/>
    </source>
</evidence>
<feature type="region of interest" description="Disordered" evidence="3">
    <location>
        <begin position="217"/>
        <end position="260"/>
    </location>
</feature>